<proteinExistence type="predicted"/>
<accession>A0A401H515</accession>
<keyword evidence="2" id="KW-1185">Reference proteome</keyword>
<sequence>MTVLAPIPWIDIQGNNAAVSVKDALPMEIHLVAMRPVEYSMHVRDFNSDRIASSQTQCPQNAESEGSTSNEVLVGTELAPPADTRFILITPPPMPISIMPESSNASSFKDPHSPTTVLAIPAHSPTLAAAPIVPAITPAASPTIAALNSTQLAVVIDRHTALPLPSNVKKNVSLSPPSTISSLPYSLTGHATLDLAIKELLAMPDQVLNQPARRLSRSPDMTAPIPLLPILPVKDLLYPPSPSSDTTSPAAMIEHQEWVEDVEMTDSDAQESILKAEWIAAIAPENKSYVLAPYLGVHRDMILLKNELYVHAKLYAPPFSFDQTNDFHDSKEMKDPFTMRIAAMVCQHRDYSALWYSHLGNLFLWPEERLALAEARALFELYPTTDAQRQDLNDTYAHNIHRCHRQGLFEKPGELPPPVPSLASGSCA</sequence>
<gene>
    <name evidence="1" type="ORF">SCP_1601530</name>
</gene>
<evidence type="ECO:0000313" key="1">
    <source>
        <dbReference type="EMBL" id="GBE89491.1"/>
    </source>
</evidence>
<organism evidence="1 2">
    <name type="scientific">Sparassis crispa</name>
    <dbReference type="NCBI Taxonomy" id="139825"/>
    <lineage>
        <taxon>Eukaryota</taxon>
        <taxon>Fungi</taxon>
        <taxon>Dikarya</taxon>
        <taxon>Basidiomycota</taxon>
        <taxon>Agaricomycotina</taxon>
        <taxon>Agaricomycetes</taxon>
        <taxon>Polyporales</taxon>
        <taxon>Sparassidaceae</taxon>
        <taxon>Sparassis</taxon>
    </lineage>
</organism>
<dbReference type="AlphaFoldDB" id="A0A401H515"/>
<dbReference type="RefSeq" id="XP_027620404.1">
    <property type="nucleotide sequence ID" value="XM_027764603.1"/>
</dbReference>
<evidence type="ECO:0000313" key="2">
    <source>
        <dbReference type="Proteomes" id="UP000287166"/>
    </source>
</evidence>
<comment type="caution">
    <text evidence="1">The sequence shown here is derived from an EMBL/GenBank/DDBJ whole genome shotgun (WGS) entry which is preliminary data.</text>
</comment>
<dbReference type="InParanoid" id="A0A401H515"/>
<name>A0A401H515_9APHY</name>
<protein>
    <submittedName>
        <fullName evidence="1">Uncharacterized protein</fullName>
    </submittedName>
</protein>
<dbReference type="EMBL" id="BFAD01000016">
    <property type="protein sequence ID" value="GBE89491.1"/>
    <property type="molecule type" value="Genomic_DNA"/>
</dbReference>
<dbReference type="GeneID" id="38786408"/>
<dbReference type="Proteomes" id="UP000287166">
    <property type="component" value="Unassembled WGS sequence"/>
</dbReference>
<reference evidence="1 2" key="1">
    <citation type="journal article" date="2018" name="Sci. Rep.">
        <title>Genome sequence of the cauliflower mushroom Sparassis crispa (Hanabiratake) and its association with beneficial usage.</title>
        <authorList>
            <person name="Kiyama R."/>
            <person name="Furutani Y."/>
            <person name="Kawaguchi K."/>
            <person name="Nakanishi T."/>
        </authorList>
    </citation>
    <scope>NUCLEOTIDE SEQUENCE [LARGE SCALE GENOMIC DNA]</scope>
</reference>